<dbReference type="SMART" id="SM00554">
    <property type="entry name" value="FAS1"/>
    <property type="match status" value="2"/>
</dbReference>
<feature type="region of interest" description="Disordered" evidence="1">
    <location>
        <begin position="331"/>
        <end position="353"/>
    </location>
</feature>
<dbReference type="PANTHER" id="PTHR10900:SF125">
    <property type="entry name" value="FAS1 DOMAIN-CONTAINING PROTEIN YLR001C"/>
    <property type="match status" value="1"/>
</dbReference>
<organism evidence="4 5">
    <name type="scientific">Aspergillus ibericus CBS 121593</name>
    <dbReference type="NCBI Taxonomy" id="1448316"/>
    <lineage>
        <taxon>Eukaryota</taxon>
        <taxon>Fungi</taxon>
        <taxon>Dikarya</taxon>
        <taxon>Ascomycota</taxon>
        <taxon>Pezizomycotina</taxon>
        <taxon>Eurotiomycetes</taxon>
        <taxon>Eurotiomycetidae</taxon>
        <taxon>Eurotiales</taxon>
        <taxon>Aspergillaceae</taxon>
        <taxon>Aspergillus</taxon>
        <taxon>Aspergillus subgen. Circumdati</taxon>
    </lineage>
</organism>
<evidence type="ECO:0000259" key="3">
    <source>
        <dbReference type="PROSITE" id="PS50213"/>
    </source>
</evidence>
<dbReference type="Proteomes" id="UP000249402">
    <property type="component" value="Unassembled WGS sequence"/>
</dbReference>
<feature type="compositionally biased region" description="Basic and acidic residues" evidence="1">
    <location>
        <begin position="182"/>
        <end position="197"/>
    </location>
</feature>
<feature type="compositionally biased region" description="Low complexity" evidence="1">
    <location>
        <begin position="170"/>
        <end position="181"/>
    </location>
</feature>
<reference evidence="4 5" key="1">
    <citation type="submission" date="2018-02" db="EMBL/GenBank/DDBJ databases">
        <title>The genomes of Aspergillus section Nigri reveals drivers in fungal speciation.</title>
        <authorList>
            <consortium name="DOE Joint Genome Institute"/>
            <person name="Vesth T.C."/>
            <person name="Nybo J."/>
            <person name="Theobald S."/>
            <person name="Brandl J."/>
            <person name="Frisvad J.C."/>
            <person name="Nielsen K.F."/>
            <person name="Lyhne E.K."/>
            <person name="Kogle M.E."/>
            <person name="Kuo A."/>
            <person name="Riley R."/>
            <person name="Clum A."/>
            <person name="Nolan M."/>
            <person name="Lipzen A."/>
            <person name="Salamov A."/>
            <person name="Henrissat B."/>
            <person name="Wiebenga A."/>
            <person name="De vries R.P."/>
            <person name="Grigoriev I.V."/>
            <person name="Mortensen U.H."/>
            <person name="Andersen M.R."/>
            <person name="Baker S.E."/>
        </authorList>
    </citation>
    <scope>NUCLEOTIDE SEQUENCE [LARGE SCALE GENOMIC DNA]</scope>
    <source>
        <strain evidence="4 5">CBS 121593</strain>
    </source>
</reference>
<name>A0A395HBU5_9EURO</name>
<feature type="compositionally biased region" description="Low complexity" evidence="1">
    <location>
        <begin position="331"/>
        <end position="352"/>
    </location>
</feature>
<dbReference type="OrthoDB" id="7700931at2759"/>
<feature type="region of interest" description="Disordered" evidence="1">
    <location>
        <begin position="72"/>
        <end position="103"/>
    </location>
</feature>
<feature type="compositionally biased region" description="Acidic residues" evidence="1">
    <location>
        <begin position="444"/>
        <end position="454"/>
    </location>
</feature>
<dbReference type="PANTHER" id="PTHR10900">
    <property type="entry name" value="PERIOSTIN-RELATED"/>
    <property type="match status" value="1"/>
</dbReference>
<accession>A0A395HBU5</accession>
<keyword evidence="2" id="KW-0732">Signal</keyword>
<feature type="signal peptide" evidence="2">
    <location>
        <begin position="1"/>
        <end position="16"/>
    </location>
</feature>
<dbReference type="InterPro" id="IPR036378">
    <property type="entry name" value="FAS1_dom_sf"/>
</dbReference>
<protein>
    <submittedName>
        <fullName evidence="4">FAS1 domain-containing protein</fullName>
    </submittedName>
</protein>
<feature type="domain" description="FAS1" evidence="3">
    <location>
        <begin position="291"/>
        <end position="498"/>
    </location>
</feature>
<evidence type="ECO:0000313" key="4">
    <source>
        <dbReference type="EMBL" id="RAL05322.1"/>
    </source>
</evidence>
<evidence type="ECO:0000256" key="2">
    <source>
        <dbReference type="SAM" id="SignalP"/>
    </source>
</evidence>
<feature type="domain" description="FAS1" evidence="3">
    <location>
        <begin position="103"/>
        <end position="287"/>
    </location>
</feature>
<keyword evidence="5" id="KW-1185">Reference proteome</keyword>
<gene>
    <name evidence="4" type="ORF">BO80DRAFT_134200</name>
</gene>
<dbReference type="AlphaFoldDB" id="A0A395HBU5"/>
<dbReference type="STRING" id="1448316.A0A395HBU5"/>
<evidence type="ECO:0000313" key="5">
    <source>
        <dbReference type="Proteomes" id="UP000249402"/>
    </source>
</evidence>
<dbReference type="PROSITE" id="PS50213">
    <property type="entry name" value="FAS1"/>
    <property type="match status" value="2"/>
</dbReference>
<sequence length="558" mass="62341">MKLPLWPLVALPLSSAFHLPQTPLQDVTDVDVDLELDLLDIDSLTTSLAGALHSSTTDTWATYLDDLLTRDDNPENLPQELSQLPPPFRHPSPPPFHRHPPSNKSLYDLILSDPDTTILAKFISHDQHLTDLLNATAANLTFFAPTDDAIRRIHRHYRHHHRHHDKDDNASNNDNTINNNNKENKDPDNDHNHDHTRNPPKSFIRSILHYHTINGTYSPAKLFHTHTLPTTLTSAALTPSSSSHTPLPQRLTIRSTWKGLTLNFYARITSLDHRASNGNLYHLNSILLPPPPSLTLLNLVPSEFSTFVLALYKTGLDEWLNLSTPSTTTTSSLFLTPQNNPTNPPTNTKNQKGGLTLLIPTNTAFKTTFSPQTLAWLFNSPRGIHHLKALLEYHIVPSETVYSDTLYTKEGKIVEFGMRDSVRLEVQTLLSKCHHHGEGGGGGDDGEGEGEGDEKEEVIIDVGRFGPYASLRVNGFQRVRVADLLAEEGNVHVLGRVLIPPRRVGGEILEEGAEEMGMGMGIEEVKRRLEGFVHFDGDGEEEAGEWLQDEDYGHWTEL</sequence>
<evidence type="ECO:0000256" key="1">
    <source>
        <dbReference type="SAM" id="MobiDB-lite"/>
    </source>
</evidence>
<dbReference type="Pfam" id="PF02469">
    <property type="entry name" value="Fasciclin"/>
    <property type="match status" value="2"/>
</dbReference>
<proteinExistence type="predicted"/>
<dbReference type="EMBL" id="KZ824421">
    <property type="protein sequence ID" value="RAL05322.1"/>
    <property type="molecule type" value="Genomic_DNA"/>
</dbReference>
<feature type="region of interest" description="Disordered" evidence="1">
    <location>
        <begin position="157"/>
        <end position="201"/>
    </location>
</feature>
<dbReference type="GeneID" id="37218481"/>
<dbReference type="RefSeq" id="XP_025579649.1">
    <property type="nucleotide sequence ID" value="XM_025713616.1"/>
</dbReference>
<dbReference type="Gene3D" id="2.30.180.10">
    <property type="entry name" value="FAS1 domain"/>
    <property type="match status" value="2"/>
</dbReference>
<feature type="compositionally biased region" description="Pro residues" evidence="1">
    <location>
        <begin position="84"/>
        <end position="95"/>
    </location>
</feature>
<dbReference type="SUPFAM" id="SSF82153">
    <property type="entry name" value="FAS1 domain"/>
    <property type="match status" value="2"/>
</dbReference>
<feature type="chain" id="PRO_5017340663" evidence="2">
    <location>
        <begin position="17"/>
        <end position="558"/>
    </location>
</feature>
<dbReference type="InterPro" id="IPR050904">
    <property type="entry name" value="Adhesion/Biosynth-related"/>
</dbReference>
<feature type="region of interest" description="Disordered" evidence="1">
    <location>
        <begin position="433"/>
        <end position="454"/>
    </location>
</feature>
<dbReference type="VEuPathDB" id="FungiDB:BO80DRAFT_134200"/>
<dbReference type="InterPro" id="IPR000782">
    <property type="entry name" value="FAS1_domain"/>
</dbReference>